<dbReference type="InterPro" id="IPR000210">
    <property type="entry name" value="BTB/POZ_dom"/>
</dbReference>
<evidence type="ECO:0000313" key="3">
    <source>
        <dbReference type="Proteomes" id="UP000000539"/>
    </source>
</evidence>
<dbReference type="SMART" id="SM00225">
    <property type="entry name" value="BTB"/>
    <property type="match status" value="1"/>
</dbReference>
<dbReference type="Ensembl" id="ENSGALT00010007682.1">
    <property type="protein sequence ID" value="ENSGALP00010004613.1"/>
    <property type="gene ID" value="ENSGALG00010003274.1"/>
</dbReference>
<feature type="domain" description="BTB" evidence="1">
    <location>
        <begin position="37"/>
        <end position="101"/>
    </location>
</feature>
<dbReference type="Gene3D" id="3.30.710.10">
    <property type="entry name" value="Potassium Channel Kv1.1, Chain A"/>
    <property type="match status" value="1"/>
</dbReference>
<proteinExistence type="predicted"/>
<dbReference type="AlphaFoldDB" id="A0A8V0X929"/>
<dbReference type="InterPro" id="IPR050457">
    <property type="entry name" value="ZnFinger_BTB_dom_contain"/>
</dbReference>
<evidence type="ECO:0000313" key="2">
    <source>
        <dbReference type="Ensembl" id="ENSGALP00010004607.1"/>
    </source>
</evidence>
<protein>
    <submittedName>
        <fullName evidence="2">BTB domain and CNC homolog 2</fullName>
    </submittedName>
</protein>
<evidence type="ECO:0000259" key="1">
    <source>
        <dbReference type="PROSITE" id="PS50097"/>
    </source>
</evidence>
<dbReference type="SUPFAM" id="SSF54695">
    <property type="entry name" value="POZ domain"/>
    <property type="match status" value="1"/>
</dbReference>
<dbReference type="Proteomes" id="UP000000539">
    <property type="component" value="Chromosome 3"/>
</dbReference>
<sequence>MSVDEKTDSPMYVYESTVHCTNILLCLNDQRKQDILCDVTLIVEGKEFRAHRAVLAACSEYFLQALVGQTENDLVVSLPEEVWYLLLLLWFWGWNELRIAGSWRMNMFSQASSLGESKTCQHSSHSQQQSFKMLQHLSLHSAHYQYPNILLLFQTGNLKGVTWLLDSRLLLKSHFNCHIVWSLIATHPSPAVHILALIFPLSCVPFSLASFLLSSQLLWDLTVSGHAFSAKKAPTHSVKMQGFSHAAWLTQQEAKGRRKYIPHWKVYFILPQNLTG</sequence>
<dbReference type="GeneTree" id="ENSGT00940000158228"/>
<name>A0A8V0X929_CHICK</name>
<reference evidence="2" key="1">
    <citation type="submission" date="2020-11" db="EMBL/GenBank/DDBJ databases">
        <title>Gallus gallus (Chicken) genome, bGalGal1, GRCg7b, maternal haplotype autosomes + Z &amp; W.</title>
        <authorList>
            <person name="Warren W."/>
            <person name="Formenti G."/>
            <person name="Fedrigo O."/>
            <person name="Haase B."/>
            <person name="Mountcastle J."/>
            <person name="Balacco J."/>
            <person name="Tracey A."/>
            <person name="Schneider V."/>
            <person name="Okimoto R."/>
            <person name="Cheng H."/>
            <person name="Hawken R."/>
            <person name="Howe K."/>
            <person name="Jarvis E.D."/>
        </authorList>
    </citation>
    <scope>NUCLEOTIDE SEQUENCE [LARGE SCALE GENOMIC DNA]</scope>
    <source>
        <strain evidence="2">Broiler</strain>
    </source>
</reference>
<dbReference type="PROSITE" id="PS50097">
    <property type="entry name" value="BTB"/>
    <property type="match status" value="1"/>
</dbReference>
<accession>A0A8V0X929</accession>
<dbReference type="Pfam" id="PF00651">
    <property type="entry name" value="BTB"/>
    <property type="match status" value="1"/>
</dbReference>
<dbReference type="Ensembl" id="ENSGALT00010007688.1">
    <property type="protein sequence ID" value="ENSGALP00010004619.1"/>
    <property type="gene ID" value="ENSGALG00010003274.1"/>
</dbReference>
<dbReference type="PANTHER" id="PTHR46105:SF8">
    <property type="entry name" value="TRANSCRIPTION REGULATOR PROTEIN BACH2"/>
    <property type="match status" value="1"/>
</dbReference>
<organism evidence="2 3">
    <name type="scientific">Gallus gallus</name>
    <name type="common">Chicken</name>
    <dbReference type="NCBI Taxonomy" id="9031"/>
    <lineage>
        <taxon>Eukaryota</taxon>
        <taxon>Metazoa</taxon>
        <taxon>Chordata</taxon>
        <taxon>Craniata</taxon>
        <taxon>Vertebrata</taxon>
        <taxon>Euteleostomi</taxon>
        <taxon>Archelosauria</taxon>
        <taxon>Archosauria</taxon>
        <taxon>Dinosauria</taxon>
        <taxon>Saurischia</taxon>
        <taxon>Theropoda</taxon>
        <taxon>Coelurosauria</taxon>
        <taxon>Aves</taxon>
        <taxon>Neognathae</taxon>
        <taxon>Galloanserae</taxon>
        <taxon>Galliformes</taxon>
        <taxon>Phasianidae</taxon>
        <taxon>Phasianinae</taxon>
        <taxon>Gallus</taxon>
    </lineage>
</organism>
<reference evidence="2" key="2">
    <citation type="submission" date="2025-05" db="UniProtKB">
        <authorList>
            <consortium name="Ensembl"/>
        </authorList>
    </citation>
    <scope>IDENTIFICATION</scope>
    <source>
        <strain evidence="2">broiler</strain>
    </source>
</reference>
<dbReference type="InterPro" id="IPR011333">
    <property type="entry name" value="SKP1/BTB/POZ_sf"/>
</dbReference>
<dbReference type="Ensembl" id="ENSGALT00010007676.1">
    <property type="protein sequence ID" value="ENSGALP00010004607.1"/>
    <property type="gene ID" value="ENSGALG00010003274.1"/>
</dbReference>
<keyword evidence="3" id="KW-1185">Reference proteome</keyword>
<dbReference type="PANTHER" id="PTHR46105">
    <property type="entry name" value="AGAP004733-PA"/>
    <property type="match status" value="1"/>
</dbReference>
<gene>
    <name evidence="2" type="primary">BACH2</name>
</gene>